<accession>A0A4R0NAR0</accession>
<evidence type="ECO:0000313" key="1">
    <source>
        <dbReference type="EMBL" id="TCC97359.1"/>
    </source>
</evidence>
<name>A0A4R0NAR0_9SPHI</name>
<sequence length="147" mass="17042">MKKITGIVLLAVFTACQQGTDYKVVRNDVMKFHDIVMADHGTIISNQMKLDTLLKDIKVLKEAFPEVDTLKERAAMTALKFELVKAEDVMNNWMHQFEPDVSGKSNEEAVKYFEAEKKKIADIDSIYKQEIKISREYLLKFRKPLRN</sequence>
<evidence type="ECO:0000313" key="2">
    <source>
        <dbReference type="Proteomes" id="UP000293347"/>
    </source>
</evidence>
<organism evidence="1 2">
    <name type="scientific">Pedobacter psychroterrae</name>
    <dbReference type="NCBI Taxonomy" id="2530453"/>
    <lineage>
        <taxon>Bacteria</taxon>
        <taxon>Pseudomonadati</taxon>
        <taxon>Bacteroidota</taxon>
        <taxon>Sphingobacteriia</taxon>
        <taxon>Sphingobacteriales</taxon>
        <taxon>Sphingobacteriaceae</taxon>
        <taxon>Pedobacter</taxon>
    </lineage>
</organism>
<dbReference type="PROSITE" id="PS51257">
    <property type="entry name" value="PROKAR_LIPOPROTEIN"/>
    <property type="match status" value="1"/>
</dbReference>
<comment type="caution">
    <text evidence="1">The sequence shown here is derived from an EMBL/GenBank/DDBJ whole genome shotgun (WGS) entry which is preliminary data.</text>
</comment>
<dbReference type="OrthoDB" id="1436925at2"/>
<gene>
    <name evidence="1" type="ORF">EZ437_19930</name>
</gene>
<proteinExistence type="predicted"/>
<dbReference type="AlphaFoldDB" id="A0A4R0NAR0"/>
<dbReference type="EMBL" id="SJSL01000009">
    <property type="protein sequence ID" value="TCC97359.1"/>
    <property type="molecule type" value="Genomic_DNA"/>
</dbReference>
<reference evidence="1 2" key="1">
    <citation type="submission" date="2019-02" db="EMBL/GenBank/DDBJ databases">
        <title>Pedobacter sp. RP-1-14 sp. nov., isolated from Arctic soil.</title>
        <authorList>
            <person name="Dahal R.H."/>
        </authorList>
    </citation>
    <scope>NUCLEOTIDE SEQUENCE [LARGE SCALE GENOMIC DNA]</scope>
    <source>
        <strain evidence="1 2">RP-1-14</strain>
    </source>
</reference>
<dbReference type="Proteomes" id="UP000293347">
    <property type="component" value="Unassembled WGS sequence"/>
</dbReference>
<keyword evidence="2" id="KW-1185">Reference proteome</keyword>
<protein>
    <submittedName>
        <fullName evidence="1">Uncharacterized protein</fullName>
    </submittedName>
</protein>
<dbReference type="RefSeq" id="WP_131597860.1">
    <property type="nucleotide sequence ID" value="NZ_SJSL01000009.1"/>
</dbReference>